<evidence type="ECO:0000313" key="1">
    <source>
        <dbReference type="EMBL" id="KAG8193884.1"/>
    </source>
</evidence>
<proteinExistence type="predicted"/>
<keyword evidence="2" id="KW-1185">Reference proteome</keyword>
<comment type="caution">
    <text evidence="1">The sequence shown here is derived from an EMBL/GenBank/DDBJ whole genome shotgun (WGS) entry which is preliminary data.</text>
</comment>
<dbReference type="Proteomes" id="UP000827092">
    <property type="component" value="Unassembled WGS sequence"/>
</dbReference>
<dbReference type="AlphaFoldDB" id="A0AAV6VD21"/>
<organism evidence="1 2">
    <name type="scientific">Oedothorax gibbosus</name>
    <dbReference type="NCBI Taxonomy" id="931172"/>
    <lineage>
        <taxon>Eukaryota</taxon>
        <taxon>Metazoa</taxon>
        <taxon>Ecdysozoa</taxon>
        <taxon>Arthropoda</taxon>
        <taxon>Chelicerata</taxon>
        <taxon>Arachnida</taxon>
        <taxon>Araneae</taxon>
        <taxon>Araneomorphae</taxon>
        <taxon>Entelegynae</taxon>
        <taxon>Araneoidea</taxon>
        <taxon>Linyphiidae</taxon>
        <taxon>Erigoninae</taxon>
        <taxon>Oedothorax</taxon>
    </lineage>
</organism>
<name>A0AAV6VD21_9ARAC</name>
<gene>
    <name evidence="1" type="ORF">JTE90_011444</name>
</gene>
<accession>A0AAV6VD21</accession>
<dbReference type="EMBL" id="JAFNEN010000113">
    <property type="protein sequence ID" value="KAG8193884.1"/>
    <property type="molecule type" value="Genomic_DNA"/>
</dbReference>
<protein>
    <submittedName>
        <fullName evidence="1">Uncharacterized protein</fullName>
    </submittedName>
</protein>
<sequence>MHVFRQFMYFSRTCSCGQKIFLLNACTTPSRRNAVPVWSRNWAPASEASDCVWRSAMNVACGEVLQSLLSFYPPQNKQSEALFLAVHSLIHVLRQFLCFSKTSSCAQEIYLFTQCLYHPISKKCCSSLE</sequence>
<reference evidence="1 2" key="1">
    <citation type="journal article" date="2022" name="Nat. Ecol. Evol.">
        <title>A masculinizing supergene underlies an exaggerated male reproductive morph in a spider.</title>
        <authorList>
            <person name="Hendrickx F."/>
            <person name="De Corte Z."/>
            <person name="Sonet G."/>
            <person name="Van Belleghem S.M."/>
            <person name="Kostlbacher S."/>
            <person name="Vangestel C."/>
        </authorList>
    </citation>
    <scope>NUCLEOTIDE SEQUENCE [LARGE SCALE GENOMIC DNA]</scope>
    <source>
        <strain evidence="1">W744_W776</strain>
    </source>
</reference>
<evidence type="ECO:0000313" key="2">
    <source>
        <dbReference type="Proteomes" id="UP000827092"/>
    </source>
</evidence>